<dbReference type="KEGG" id="moc:BB934_36635"/>
<dbReference type="PANTHER" id="PTHR39327:SF1">
    <property type="entry name" value="BLR5470 PROTEIN"/>
    <property type="match status" value="1"/>
</dbReference>
<dbReference type="Pfam" id="PF06035">
    <property type="entry name" value="Peptidase_C93"/>
    <property type="match status" value="1"/>
</dbReference>
<gene>
    <name evidence="1" type="ORF">BB934_36635</name>
</gene>
<reference evidence="1" key="1">
    <citation type="submission" date="2016-07" db="EMBL/GenBank/DDBJ databases">
        <title>Microvirga ossetica sp. nov. a new species of rhizobia isolated from root nodules of the legume species Vicia alpestris Steven originated from North Ossetia region in the Caucasus.</title>
        <authorList>
            <person name="Safronova V.I."/>
            <person name="Kuznetsova I.G."/>
            <person name="Sazanova A.L."/>
            <person name="Belimov A."/>
            <person name="Andronov E."/>
            <person name="Osledkin Y.S."/>
            <person name="Onishchuk O.P."/>
            <person name="Kurchak O.N."/>
            <person name="Shaposhnikov A.I."/>
            <person name="Willems A."/>
            <person name="Tikhonovich I.A."/>
        </authorList>
    </citation>
    <scope>NUCLEOTIDE SEQUENCE [LARGE SCALE GENOMIC DNA]</scope>
    <source>
        <strain evidence="1">V5/3M</strain>
        <plasmid evidence="1">unnamed3</plasmid>
    </source>
</reference>
<evidence type="ECO:0000313" key="1">
    <source>
        <dbReference type="EMBL" id="ANY83759.1"/>
    </source>
</evidence>
<dbReference type="Gene3D" id="3.10.620.30">
    <property type="match status" value="1"/>
</dbReference>
<dbReference type="InterPro" id="IPR010319">
    <property type="entry name" value="Transglutaminase-like_Cys_pept"/>
</dbReference>
<dbReference type="AlphaFoldDB" id="A0A1B2EUX5"/>
<accession>A0A1B2EUX5</accession>
<dbReference type="EMBL" id="CP016618">
    <property type="protein sequence ID" value="ANY83759.1"/>
    <property type="molecule type" value="Genomic_DNA"/>
</dbReference>
<name>A0A1B2EUX5_9HYPH</name>
<organism evidence="1">
    <name type="scientific">Microvirga ossetica</name>
    <dbReference type="NCBI Taxonomy" id="1882682"/>
    <lineage>
        <taxon>Bacteria</taxon>
        <taxon>Pseudomonadati</taxon>
        <taxon>Pseudomonadota</taxon>
        <taxon>Alphaproteobacteria</taxon>
        <taxon>Hyphomicrobiales</taxon>
        <taxon>Methylobacteriaceae</taxon>
        <taxon>Microvirga</taxon>
    </lineage>
</organism>
<evidence type="ECO:0008006" key="2">
    <source>
        <dbReference type="Google" id="ProtNLM"/>
    </source>
</evidence>
<geneLocation type="plasmid" evidence="1">
    <name>unnamed3</name>
</geneLocation>
<sequence length="248" mass="27114">MSPVAIRRGWARPWKGVVLITLFLHLVNLQPSPARADGAAPRMPYTTALTSVGPGVPKPASPAFAQVTGPDGPTPAGLAFCRRMPNECSVDLSESSEVQLTTKVLALLRATSEQVNAAIKPMTDMVHWGAEDRWSYPDDGYGDCEDFQLVKRKRLIESGLPRRVLRMAVVLDQNGEGHAVLMVRTTAGDLVLDNKTSAVLPWRETGYRFVKREGQDGPAWVSLLAPPSQVARVLSVGSGRQNRPLRRR</sequence>
<keyword evidence="1" id="KW-0614">Plasmid</keyword>
<proteinExistence type="predicted"/>
<protein>
    <recommendedName>
        <fullName evidence="2">Transglutaminase</fullName>
    </recommendedName>
</protein>
<dbReference type="PANTHER" id="PTHR39327">
    <property type="match status" value="1"/>
</dbReference>
<dbReference type="RefSeq" id="WP_237050562.1">
    <property type="nucleotide sequence ID" value="NZ_CP016618.1"/>
</dbReference>